<evidence type="ECO:0000256" key="1">
    <source>
        <dbReference type="SAM" id="MobiDB-lite"/>
    </source>
</evidence>
<evidence type="ECO:0000313" key="4">
    <source>
        <dbReference type="Proteomes" id="UP000826656"/>
    </source>
</evidence>
<feature type="region of interest" description="Disordered" evidence="1">
    <location>
        <begin position="1"/>
        <end position="83"/>
    </location>
</feature>
<organism evidence="2 4">
    <name type="scientific">Solanum tuberosum</name>
    <name type="common">Potato</name>
    <dbReference type="NCBI Taxonomy" id="4113"/>
    <lineage>
        <taxon>Eukaryota</taxon>
        <taxon>Viridiplantae</taxon>
        <taxon>Streptophyta</taxon>
        <taxon>Embryophyta</taxon>
        <taxon>Tracheophyta</taxon>
        <taxon>Spermatophyta</taxon>
        <taxon>Magnoliopsida</taxon>
        <taxon>eudicotyledons</taxon>
        <taxon>Gunneridae</taxon>
        <taxon>Pentapetalae</taxon>
        <taxon>asterids</taxon>
        <taxon>lamiids</taxon>
        <taxon>Solanales</taxon>
        <taxon>Solanaceae</taxon>
        <taxon>Solanoideae</taxon>
        <taxon>Solaneae</taxon>
        <taxon>Solanum</taxon>
    </lineage>
</organism>
<feature type="compositionally biased region" description="Polar residues" evidence="1">
    <location>
        <begin position="59"/>
        <end position="83"/>
    </location>
</feature>
<dbReference type="EMBL" id="JAIVGD010000018">
    <property type="protein sequence ID" value="KAH0753872.1"/>
    <property type="molecule type" value="Genomic_DNA"/>
</dbReference>
<dbReference type="Proteomes" id="UP000826656">
    <property type="component" value="Unassembled WGS sequence"/>
</dbReference>
<keyword evidence="4" id="KW-1185">Reference proteome</keyword>
<dbReference type="EMBL" id="JAIVGD010000018">
    <property type="protein sequence ID" value="KAH0753871.1"/>
    <property type="molecule type" value="Genomic_DNA"/>
</dbReference>
<feature type="compositionally biased region" description="Low complexity" evidence="1">
    <location>
        <begin position="1"/>
        <end position="26"/>
    </location>
</feature>
<proteinExistence type="predicted"/>
<gene>
    <name evidence="2" type="ORF">KY290_024141</name>
    <name evidence="3" type="ORF">KY290_024142</name>
</gene>
<name>A0ABQ7UPV7_SOLTU</name>
<feature type="compositionally biased region" description="Basic and acidic residues" evidence="1">
    <location>
        <begin position="29"/>
        <end position="40"/>
    </location>
</feature>
<comment type="caution">
    <text evidence="2">The sequence shown here is derived from an EMBL/GenBank/DDBJ whole genome shotgun (WGS) entry which is preliminary data.</text>
</comment>
<accession>A0ABQ7UPV7</accession>
<reference evidence="2 4" key="1">
    <citation type="journal article" date="2021" name="bioRxiv">
        <title>Chromosome-scale and haplotype-resolved genome assembly of a tetraploid potato cultivar.</title>
        <authorList>
            <person name="Sun H."/>
            <person name="Jiao W.-B."/>
            <person name="Krause K."/>
            <person name="Campoy J.A."/>
            <person name="Goel M."/>
            <person name="Folz-Donahue K."/>
            <person name="Kukat C."/>
            <person name="Huettel B."/>
            <person name="Schneeberger K."/>
        </authorList>
    </citation>
    <scope>NUCLEOTIDE SEQUENCE [LARGE SCALE GENOMIC DNA]</scope>
    <source>
        <strain evidence="2">SolTubOtavaFocal</strain>
        <tissue evidence="2">Leaves</tissue>
    </source>
</reference>
<evidence type="ECO:0000313" key="3">
    <source>
        <dbReference type="EMBL" id="KAH0753872.1"/>
    </source>
</evidence>
<protein>
    <submittedName>
        <fullName evidence="2">Uncharacterized protein</fullName>
    </submittedName>
</protein>
<evidence type="ECO:0000313" key="2">
    <source>
        <dbReference type="EMBL" id="KAH0753871.1"/>
    </source>
</evidence>
<sequence>MVNDNQSSSSQTSKSTNNNNNGSISGQLHELRRAPEKPETTSELQAPAKPNPITASLHRPTNQLQHQHSSTNELHLHISSNNS</sequence>